<proteinExistence type="predicted"/>
<dbReference type="AlphaFoldDB" id="A0A0S2LPA4"/>
<keyword evidence="2" id="KW-0934">Plastid</keyword>
<dbReference type="InterPro" id="IPR000305">
    <property type="entry name" value="GIY-YIG_endonuc"/>
</dbReference>
<keyword evidence="2" id="KW-0150">Chloroplast</keyword>
<sequence>MKYNSSKFSTLVDFTPYLKPGIYMIICVENNKRYYGQSANLADRLSRHFIQLKKNTPVPLMLVNKCISLKKDWNLYGGNSFKFQILHIGSFWSDEQVQLKKEQQLIDQHPQLTYNRTDCVVSNNYKIICEIYDKIYNSIGEASRCLNLSESEIRRRLYNHDYIDFKIIEKVSQKSPIKIKGVVYDSLNQAIATGIAKNRNQLIRRLDSNKFPDWTRLVPKKVVFKRSKYN</sequence>
<dbReference type="EMBL" id="KT625414">
    <property type="protein sequence ID" value="ALO63000.1"/>
    <property type="molecule type" value="Genomic_DNA"/>
</dbReference>
<gene>
    <name evidence="2" type="primary">orf230</name>
</gene>
<dbReference type="RefSeq" id="YP_009184855.1">
    <property type="nucleotide sequence ID" value="NC_028582.1"/>
</dbReference>
<evidence type="ECO:0000313" key="2">
    <source>
        <dbReference type="EMBL" id="ALO63000.1"/>
    </source>
</evidence>
<feature type="domain" description="GIY-YIG" evidence="1">
    <location>
        <begin position="18"/>
        <end position="116"/>
    </location>
</feature>
<accession>A0A0S2LPA4</accession>
<dbReference type="InterPro" id="IPR035901">
    <property type="entry name" value="GIY-YIG_endonuc_sf"/>
</dbReference>
<keyword evidence="2" id="KW-0255">Endonuclease</keyword>
<dbReference type="Gene3D" id="3.40.1440.10">
    <property type="entry name" value="GIY-YIG endonuclease"/>
    <property type="match status" value="1"/>
</dbReference>
<name>A0A0S2LPA4_JENMI</name>
<dbReference type="GeneID" id="26378613"/>
<dbReference type="Pfam" id="PF01541">
    <property type="entry name" value="GIY-YIG"/>
    <property type="match status" value="1"/>
</dbReference>
<dbReference type="PROSITE" id="PS50164">
    <property type="entry name" value="GIY_YIG"/>
    <property type="match status" value="1"/>
</dbReference>
<dbReference type="SUPFAM" id="SSF82771">
    <property type="entry name" value="GIY-YIG endonuclease"/>
    <property type="match status" value="1"/>
</dbReference>
<protein>
    <submittedName>
        <fullName evidence="2">Putative GIY-YIG homing endonuclease</fullName>
    </submittedName>
</protein>
<dbReference type="CDD" id="cd10437">
    <property type="entry name" value="GIY-YIG_HE_I-TevI_like"/>
    <property type="match status" value="1"/>
</dbReference>
<keyword evidence="2" id="KW-0540">Nuclease</keyword>
<keyword evidence="2" id="KW-0378">Hydrolase</keyword>
<geneLocation type="chloroplast" evidence="2"/>
<dbReference type="SMART" id="SM00465">
    <property type="entry name" value="GIYc"/>
    <property type="match status" value="1"/>
</dbReference>
<evidence type="ECO:0000259" key="1">
    <source>
        <dbReference type="PROSITE" id="PS50164"/>
    </source>
</evidence>
<organism evidence="2">
    <name type="scientific">Jenufa minuta</name>
    <name type="common">Green alga</name>
    <dbReference type="NCBI Taxonomy" id="993092"/>
    <lineage>
        <taxon>Eukaryota</taxon>
        <taxon>Viridiplantae</taxon>
        <taxon>Chlorophyta</taxon>
        <taxon>core chlorophytes</taxon>
        <taxon>Chlorophyceae</taxon>
        <taxon>Jenufa</taxon>
    </lineage>
</organism>
<dbReference type="GO" id="GO:0004519">
    <property type="term" value="F:endonuclease activity"/>
    <property type="evidence" value="ECO:0007669"/>
    <property type="project" value="UniProtKB-KW"/>
</dbReference>
<reference evidence="2" key="1">
    <citation type="journal article" date="2015" name="BMC Evol. Biol.">
        <title>Chloroplast phylogenomic analysis of chlorophyte green algae identifies a novel lineage sister to the Sphaeropleales (Chlorophyceae).</title>
        <authorList>
            <person name="Lemieux C."/>
            <person name="Vincent A.T."/>
            <person name="Labarre A."/>
            <person name="Otis C."/>
            <person name="Turmel M."/>
        </authorList>
    </citation>
    <scope>NUCLEOTIDE SEQUENCE</scope>
</reference>